<proteinExistence type="predicted"/>
<reference evidence="1" key="1">
    <citation type="submission" date="2021-09" db="EMBL/GenBank/DDBJ databases">
        <title>The genome of Mauremys mutica provides insights into the evolution of semi-aquatic lifestyle.</title>
        <authorList>
            <person name="Gong S."/>
            <person name="Gao Y."/>
        </authorList>
    </citation>
    <scope>NUCLEOTIDE SEQUENCE</scope>
    <source>
        <strain evidence="1">MM-2020</strain>
        <tissue evidence="1">Muscle</tissue>
    </source>
</reference>
<dbReference type="Proteomes" id="UP000827986">
    <property type="component" value="Unassembled WGS sequence"/>
</dbReference>
<evidence type="ECO:0000313" key="2">
    <source>
        <dbReference type="Proteomes" id="UP000827986"/>
    </source>
</evidence>
<dbReference type="PANTHER" id="PTHR45913">
    <property type="entry name" value="EPM2A-INTERACTING PROTEIN 1"/>
    <property type="match status" value="1"/>
</dbReference>
<keyword evidence="2" id="KW-1185">Reference proteome</keyword>
<feature type="non-terminal residue" evidence="1">
    <location>
        <position position="1"/>
    </location>
</feature>
<protein>
    <submittedName>
        <fullName evidence="1">Uncharacterized protein</fullName>
    </submittedName>
</protein>
<dbReference type="SUPFAM" id="SSF109604">
    <property type="entry name" value="HD-domain/PDEase-like"/>
    <property type="match status" value="1"/>
</dbReference>
<name>A0A9D4APW3_9SAUR</name>
<comment type="caution">
    <text evidence="1">The sequence shown here is derived from an EMBL/GenBank/DDBJ whole genome shotgun (WGS) entry which is preliminary data.</text>
</comment>
<dbReference type="PANTHER" id="PTHR45913:SF5">
    <property type="entry name" value="GENERAL TRANSCRIPTION FACTOR II-I REPEAT DOMAIN-CONTAINING PROTEIN 2A-LIKE PROTEIN"/>
    <property type="match status" value="1"/>
</dbReference>
<organism evidence="1 2">
    <name type="scientific">Mauremys mutica</name>
    <name type="common">yellowpond turtle</name>
    <dbReference type="NCBI Taxonomy" id="74926"/>
    <lineage>
        <taxon>Eukaryota</taxon>
        <taxon>Metazoa</taxon>
        <taxon>Chordata</taxon>
        <taxon>Craniata</taxon>
        <taxon>Vertebrata</taxon>
        <taxon>Euteleostomi</taxon>
        <taxon>Archelosauria</taxon>
        <taxon>Testudinata</taxon>
        <taxon>Testudines</taxon>
        <taxon>Cryptodira</taxon>
        <taxon>Durocryptodira</taxon>
        <taxon>Testudinoidea</taxon>
        <taxon>Geoemydidae</taxon>
        <taxon>Geoemydinae</taxon>
        <taxon>Mauremys</taxon>
    </lineage>
</organism>
<sequence>WKQLKCITTDGDRNMCGSKKGLVGQIYKACESAGCPKPILHCILHQQALCGKYLDLSCVMEPIVSTVNFIHSHGLNHRQFQAFLGEIESEYHDLPYHTSVQWLSFGKVLS</sequence>
<gene>
    <name evidence="1" type="ORF">KIL84_007140</name>
</gene>
<dbReference type="AlphaFoldDB" id="A0A9D4APW3"/>
<dbReference type="EMBL" id="JAHDVG010000483">
    <property type="protein sequence ID" value="KAH1171522.1"/>
    <property type="molecule type" value="Genomic_DNA"/>
</dbReference>
<evidence type="ECO:0000313" key="1">
    <source>
        <dbReference type="EMBL" id="KAH1171522.1"/>
    </source>
</evidence>
<accession>A0A9D4APW3</accession>